<dbReference type="InterPro" id="IPR027275">
    <property type="entry name" value="PRC-brl_dom"/>
</dbReference>
<gene>
    <name evidence="2" type="ORF">CBI38_28635</name>
</gene>
<evidence type="ECO:0000259" key="1">
    <source>
        <dbReference type="Pfam" id="PF05239"/>
    </source>
</evidence>
<protein>
    <recommendedName>
        <fullName evidence="1">PRC-barrel domain-containing protein</fullName>
    </recommendedName>
</protein>
<dbReference type="Gene3D" id="2.30.30.240">
    <property type="entry name" value="PRC-barrel domain"/>
    <property type="match status" value="2"/>
</dbReference>
<dbReference type="InterPro" id="IPR011033">
    <property type="entry name" value="PRC_barrel-like_sf"/>
</dbReference>
<reference evidence="2 3" key="1">
    <citation type="submission" date="2017-05" db="EMBL/GenBank/DDBJ databases">
        <title>Isolation of Rhodococcus sp. S2-17 biodegrading of BP-3.</title>
        <authorList>
            <person name="Lee Y."/>
            <person name="Kim K.H."/>
            <person name="Chun B.H."/>
            <person name="Jung H.S."/>
            <person name="Jeon C.O."/>
        </authorList>
    </citation>
    <scope>NUCLEOTIDE SEQUENCE [LARGE SCALE GENOMIC DNA]</scope>
    <source>
        <strain evidence="2 3">S2-17</strain>
    </source>
</reference>
<evidence type="ECO:0000313" key="2">
    <source>
        <dbReference type="EMBL" id="AWK74938.1"/>
    </source>
</evidence>
<dbReference type="EMBL" id="CP021354">
    <property type="protein sequence ID" value="AWK74938.1"/>
    <property type="molecule type" value="Genomic_DNA"/>
</dbReference>
<organism evidence="2 3">
    <name type="scientific">Rhodococcus oxybenzonivorans</name>
    <dbReference type="NCBI Taxonomy" id="1990687"/>
    <lineage>
        <taxon>Bacteria</taxon>
        <taxon>Bacillati</taxon>
        <taxon>Actinomycetota</taxon>
        <taxon>Actinomycetes</taxon>
        <taxon>Mycobacteriales</taxon>
        <taxon>Nocardiaceae</taxon>
        <taxon>Rhodococcus</taxon>
    </lineage>
</organism>
<name>A0A2S2C2F6_9NOCA</name>
<sequence length="143" mass="14303">MRFSAAVGRQVVGSDAADTIGKVAGFVVDPAVRRVVAVQVKKPGEGTVVPWANIGTFGDDAVIVGGPDAVGEPDAAIAALTGRDHTLIGKRVLTTAGNEWGTVADVDFDPGSGAITALLGECGQVAGVRLVGVGAYAVVVDVH</sequence>
<evidence type="ECO:0000313" key="3">
    <source>
        <dbReference type="Proteomes" id="UP000245711"/>
    </source>
</evidence>
<proteinExistence type="predicted"/>
<dbReference type="Pfam" id="PF05239">
    <property type="entry name" value="PRC"/>
    <property type="match status" value="2"/>
</dbReference>
<keyword evidence="3" id="KW-1185">Reference proteome</keyword>
<dbReference type="OrthoDB" id="4198549at2"/>
<feature type="domain" description="PRC-barrel" evidence="1">
    <location>
        <begin position="6"/>
        <end position="64"/>
    </location>
</feature>
<dbReference type="SUPFAM" id="SSF50346">
    <property type="entry name" value="PRC-barrel domain"/>
    <property type="match status" value="2"/>
</dbReference>
<dbReference type="KEGG" id="roz:CBI38_28635"/>
<feature type="domain" description="PRC-barrel" evidence="1">
    <location>
        <begin position="83"/>
        <end position="127"/>
    </location>
</feature>
<dbReference type="RefSeq" id="WP_109334325.1">
    <property type="nucleotide sequence ID" value="NZ_CP021354.1"/>
</dbReference>
<accession>A0A2S2C2F6</accession>
<dbReference type="Proteomes" id="UP000245711">
    <property type="component" value="Chromosome"/>
</dbReference>
<dbReference type="AlphaFoldDB" id="A0A2S2C2F6"/>